<comment type="caution">
    <text evidence="2">The sequence shown here is derived from an EMBL/GenBank/DDBJ whole genome shotgun (WGS) entry which is preliminary data.</text>
</comment>
<reference evidence="2 3" key="1">
    <citation type="submission" date="2015-05" db="EMBL/GenBank/DDBJ databases">
        <title>Whole genome sequence and identification of bacterial endophytes from Costus igneus.</title>
        <authorList>
            <person name="Lee Y.P."/>
            <person name="Gan H.M."/>
            <person name="Eng W."/>
            <person name="Wheatley M.S."/>
            <person name="Caraballo A."/>
            <person name="Polter S."/>
            <person name="Savka M.A."/>
            <person name="Hudson A.O."/>
        </authorList>
    </citation>
    <scope>NUCLEOTIDE SEQUENCE [LARGE SCALE GENOMIC DNA]</scope>
    <source>
        <strain evidence="2 3">RIT379</strain>
    </source>
</reference>
<evidence type="ECO:0000313" key="2">
    <source>
        <dbReference type="EMBL" id="KLV25192.1"/>
    </source>
</evidence>
<accession>A0A0J1IGW7</accession>
<dbReference type="AlphaFoldDB" id="A0A0J1IGW7"/>
<dbReference type="RefSeq" id="WP_047943381.1">
    <property type="nucleotide sequence ID" value="NZ_CP053989.1"/>
</dbReference>
<dbReference type="GeneID" id="56347657"/>
<sequence length="401" mass="46922">MKRFLHKLNRVWKLILLFLLIVMVFSYAMFQGGFVSWFLFYSFLPFALYGLLIAVYPMRDWQVKRKILKYEYRAKEEMHVEIELTRNSFFPVFYMVVRDSFNSTMGQKIEEKRMLMPGLKRRLRFNYTVKELPRGEHVFDQIFLQLGDPLGLIEKEKVYIQVERILVYPPIEEMIYKPLENHYEQGMTSSKERVQRDTTMAVGVREYQPGDRFSWINWKASARRNNMMTKEFEQKQSHDIMIVMDCQENKRFETTVSFTASILRAILKKGAQVGLLSVDTERKIFPIRGGESHQQYLLYHLAKVRATKEITLAEVVDYESSQLPPQATIMLITSQVTRELIDKAGWLASKRYNIVMFAITGQKEGLSSEERTLSAFAGKKGIQIIPVSEGRFKEAFGEGVA</sequence>
<dbReference type="PANTHER" id="PTHR34351">
    <property type="entry name" value="SLR1927 PROTEIN-RELATED"/>
    <property type="match status" value="1"/>
</dbReference>
<gene>
    <name evidence="2" type="ORF">ABW02_16535</name>
</gene>
<dbReference type="Proteomes" id="UP000036045">
    <property type="component" value="Unassembled WGS sequence"/>
</dbReference>
<dbReference type="OrthoDB" id="140416at2"/>
<dbReference type="PANTHER" id="PTHR34351:SF2">
    <property type="entry name" value="DUF58 DOMAIN-CONTAINING PROTEIN"/>
    <property type="match status" value="1"/>
</dbReference>
<proteinExistence type="predicted"/>
<dbReference type="EMBL" id="LDPH01000017">
    <property type="protein sequence ID" value="KLV25192.1"/>
    <property type="molecule type" value="Genomic_DNA"/>
</dbReference>
<protein>
    <recommendedName>
        <fullName evidence="1">DUF58 domain-containing protein</fullName>
    </recommendedName>
</protein>
<dbReference type="Pfam" id="PF01882">
    <property type="entry name" value="DUF58"/>
    <property type="match status" value="1"/>
</dbReference>
<evidence type="ECO:0000313" key="3">
    <source>
        <dbReference type="Proteomes" id="UP000036045"/>
    </source>
</evidence>
<feature type="domain" description="DUF58" evidence="1">
    <location>
        <begin position="204"/>
        <end position="363"/>
    </location>
</feature>
<dbReference type="PATRIC" id="fig|1397.4.peg.1501"/>
<organism evidence="2 3">
    <name type="scientific">Niallia circulans</name>
    <name type="common">Bacillus circulans</name>
    <dbReference type="NCBI Taxonomy" id="1397"/>
    <lineage>
        <taxon>Bacteria</taxon>
        <taxon>Bacillati</taxon>
        <taxon>Bacillota</taxon>
        <taxon>Bacilli</taxon>
        <taxon>Bacillales</taxon>
        <taxon>Bacillaceae</taxon>
        <taxon>Niallia</taxon>
    </lineage>
</organism>
<name>A0A0J1IGW7_NIACI</name>
<keyword evidence="3" id="KW-1185">Reference proteome</keyword>
<dbReference type="InterPro" id="IPR002881">
    <property type="entry name" value="DUF58"/>
</dbReference>
<evidence type="ECO:0000259" key="1">
    <source>
        <dbReference type="Pfam" id="PF01882"/>
    </source>
</evidence>